<dbReference type="GO" id="GO:0005634">
    <property type="term" value="C:nucleus"/>
    <property type="evidence" value="ECO:0007669"/>
    <property type="project" value="TreeGrafter"/>
</dbReference>
<keyword evidence="11" id="KW-0472">Membrane</keyword>
<dbReference type="Pfam" id="PF00294">
    <property type="entry name" value="PfkB"/>
    <property type="match status" value="1"/>
</dbReference>
<dbReference type="Gene3D" id="3.30.1110.10">
    <property type="match status" value="1"/>
</dbReference>
<dbReference type="InterPro" id="IPR029056">
    <property type="entry name" value="Ribokinase-like"/>
</dbReference>
<evidence type="ECO:0000259" key="12">
    <source>
        <dbReference type="Pfam" id="PF00294"/>
    </source>
</evidence>
<keyword evidence="14" id="KW-1185">Reference proteome</keyword>
<dbReference type="GO" id="GO:0004001">
    <property type="term" value="F:adenosine kinase activity"/>
    <property type="evidence" value="ECO:0007669"/>
    <property type="project" value="UniProtKB-EC"/>
</dbReference>
<evidence type="ECO:0000256" key="9">
    <source>
        <dbReference type="ARBA" id="ARBA00022840"/>
    </source>
</evidence>
<dbReference type="InterPro" id="IPR001805">
    <property type="entry name" value="Adenokinase"/>
</dbReference>
<dbReference type="Gene3D" id="3.40.1190.20">
    <property type="match status" value="1"/>
</dbReference>
<keyword evidence="11" id="KW-1133">Transmembrane helix</keyword>
<dbReference type="EMBL" id="JIBK01000048">
    <property type="protein sequence ID" value="POM84933.1"/>
    <property type="molecule type" value="Genomic_DNA"/>
</dbReference>
<comment type="caution">
    <text evidence="13">The sequence shown here is derived from an EMBL/GenBank/DDBJ whole genome shotgun (WGS) entry which is preliminary data.</text>
</comment>
<keyword evidence="5" id="KW-0808">Transferase</keyword>
<dbReference type="VEuPathDB" id="CryptoDB:CmeUKMEL1_14870"/>
<evidence type="ECO:0000256" key="11">
    <source>
        <dbReference type="SAM" id="Phobius"/>
    </source>
</evidence>
<sequence length="446" mass="49235">MGVKTGAIIGSIFGGINGSYHALKYKNYMAIPVFAIGGAISFGFFLGCGMIIFNIDLEEMRGKKIFGMCNPILDIVLKASPDRIKDLGLKIGSTTLGNDEEVFKLIRDIISNNEDANFVAGGSLLNTFRVCKELSNKDEKNKDDSISVFFSGGINDDSGGILLQELLTEVGIEFEFHIAKKANLETAKCVVFVTEEERTLLAGLGAAKEYSISTFESEKIQNALKTASIFATSGFFVEVCFQAILKSAQYIHQFRSDECSFVFGLSATYIPEKYINELIQLFPMIDYIIGNQEEFVSLFKSINSIFQIKDDDQLLLSQDNIGQPENDVLEIILTEIHKHLKPTCIMLCTRAHLPVISFNPKDPNGYIKYHECIHVPKEKLVDVNGCGDAFKGGFIYGISNSYPLDASIYMGHYAASNVAQNVGCDFDFSNKPTLSEIIQVTSSKSN</sequence>
<gene>
    <name evidence="13" type="ORF">CmeUKMEL1_14870</name>
</gene>
<feature type="transmembrane region" description="Helical" evidence="11">
    <location>
        <begin position="29"/>
        <end position="55"/>
    </location>
</feature>
<accession>A0A2P4Z4C4</accession>
<dbReference type="SUPFAM" id="SSF53613">
    <property type="entry name" value="Ribokinase-like"/>
    <property type="match status" value="1"/>
</dbReference>
<dbReference type="InterPro" id="IPR018450">
    <property type="entry name" value="Romo1/Mgr2"/>
</dbReference>
<evidence type="ECO:0000313" key="14">
    <source>
        <dbReference type="Proteomes" id="UP000236928"/>
    </source>
</evidence>
<evidence type="ECO:0000256" key="10">
    <source>
        <dbReference type="PIRSR" id="PIRSR601805-1"/>
    </source>
</evidence>
<dbReference type="Proteomes" id="UP000236928">
    <property type="component" value="Unassembled WGS sequence"/>
</dbReference>
<comment type="cofactor">
    <cofactor evidence="1">
        <name>Mg(2+)</name>
        <dbReference type="ChEBI" id="CHEBI:18420"/>
    </cofactor>
</comment>
<dbReference type="PANTHER" id="PTHR45769">
    <property type="entry name" value="ADENOSINE KINASE"/>
    <property type="match status" value="1"/>
</dbReference>
<organism evidence="13 14">
    <name type="scientific">Cryptosporidium meleagridis</name>
    <dbReference type="NCBI Taxonomy" id="93969"/>
    <lineage>
        <taxon>Eukaryota</taxon>
        <taxon>Sar</taxon>
        <taxon>Alveolata</taxon>
        <taxon>Apicomplexa</taxon>
        <taxon>Conoidasida</taxon>
        <taxon>Coccidia</taxon>
        <taxon>Eucoccidiorida</taxon>
        <taxon>Eimeriorina</taxon>
        <taxon>Cryptosporidiidae</taxon>
        <taxon>Cryptosporidium</taxon>
    </lineage>
</organism>
<evidence type="ECO:0000256" key="3">
    <source>
        <dbReference type="ARBA" id="ARBA00010688"/>
    </source>
</evidence>
<dbReference type="OrthoDB" id="432447at2759"/>
<proteinExistence type="inferred from homology"/>
<evidence type="ECO:0000256" key="5">
    <source>
        <dbReference type="ARBA" id="ARBA00022679"/>
    </source>
</evidence>
<evidence type="ECO:0000256" key="8">
    <source>
        <dbReference type="ARBA" id="ARBA00022777"/>
    </source>
</evidence>
<dbReference type="Pfam" id="PF10247">
    <property type="entry name" value="Romo1"/>
    <property type="match status" value="1"/>
</dbReference>
<dbReference type="GO" id="GO:0006166">
    <property type="term" value="P:purine ribonucleoside salvage"/>
    <property type="evidence" value="ECO:0007669"/>
    <property type="project" value="UniProtKB-KW"/>
</dbReference>
<evidence type="ECO:0000313" key="13">
    <source>
        <dbReference type="EMBL" id="POM84933.1"/>
    </source>
</evidence>
<dbReference type="AlphaFoldDB" id="A0A2P4Z4C4"/>
<keyword evidence="8 13" id="KW-0418">Kinase</keyword>
<reference evidence="13 14" key="1">
    <citation type="submission" date="2014-04" db="EMBL/GenBank/DDBJ databases">
        <title>Comparative Genomics of Cryptosporidium Species.</title>
        <authorList>
            <person name="Silva J.C."/>
            <person name="Su Q."/>
            <person name="Chalmers R."/>
            <person name="Chibucos M.C."/>
            <person name="Elwin K."/>
            <person name="Godinez A."/>
            <person name="Guo F."/>
            <person name="Huynh K."/>
            <person name="Orvis J."/>
            <person name="Ott S."/>
            <person name="Sadzewicz L."/>
            <person name="Sengamalay N."/>
            <person name="Shetty A."/>
            <person name="Sun M."/>
            <person name="Tallon L."/>
            <person name="Xiao L."/>
            <person name="Zhang H."/>
            <person name="Fraser C.M."/>
            <person name="Zhu G."/>
            <person name="Kissinger J."/>
            <person name="Widmer G."/>
        </authorList>
    </citation>
    <scope>NUCLEOTIDE SEQUENCE [LARGE SCALE GENOMIC DNA]</scope>
    <source>
        <strain evidence="13 14">UKMEL1</strain>
    </source>
</reference>
<dbReference type="GO" id="GO:0005524">
    <property type="term" value="F:ATP binding"/>
    <property type="evidence" value="ECO:0007669"/>
    <property type="project" value="UniProtKB-KW"/>
</dbReference>
<dbReference type="GO" id="GO:0044209">
    <property type="term" value="P:AMP salvage"/>
    <property type="evidence" value="ECO:0007669"/>
    <property type="project" value="UniProtKB-UniPathway"/>
</dbReference>
<keyword evidence="6" id="KW-0660">Purine salvage</keyword>
<dbReference type="InterPro" id="IPR011611">
    <property type="entry name" value="PfkB_dom"/>
</dbReference>
<dbReference type="UniPathway" id="UPA00588">
    <property type="reaction ID" value="UER00659"/>
</dbReference>
<protein>
    <recommendedName>
        <fullName evidence="4">adenosine kinase</fullName>
        <ecNumber evidence="4">2.7.1.20</ecNumber>
    </recommendedName>
</protein>
<comment type="pathway">
    <text evidence="2">Purine metabolism; AMP biosynthesis via salvage pathway; AMP from adenosine: step 1/1.</text>
</comment>
<evidence type="ECO:0000256" key="6">
    <source>
        <dbReference type="ARBA" id="ARBA00022726"/>
    </source>
</evidence>
<keyword evidence="11" id="KW-0812">Transmembrane</keyword>
<dbReference type="SMART" id="SM01378">
    <property type="entry name" value="Romo1"/>
    <property type="match status" value="1"/>
</dbReference>
<dbReference type="PANTHER" id="PTHR45769:SF3">
    <property type="entry name" value="ADENOSINE KINASE"/>
    <property type="match status" value="1"/>
</dbReference>
<evidence type="ECO:0000256" key="7">
    <source>
        <dbReference type="ARBA" id="ARBA00022741"/>
    </source>
</evidence>
<dbReference type="GO" id="GO:0005829">
    <property type="term" value="C:cytosol"/>
    <property type="evidence" value="ECO:0007669"/>
    <property type="project" value="TreeGrafter"/>
</dbReference>
<keyword evidence="7" id="KW-0547">Nucleotide-binding</keyword>
<feature type="domain" description="Carbohydrate kinase PfkB" evidence="12">
    <location>
        <begin position="107"/>
        <end position="426"/>
    </location>
</feature>
<dbReference type="GO" id="GO:0006144">
    <property type="term" value="P:purine nucleobase metabolic process"/>
    <property type="evidence" value="ECO:0007669"/>
    <property type="project" value="TreeGrafter"/>
</dbReference>
<dbReference type="CDD" id="cd01168">
    <property type="entry name" value="adenosine_kinase"/>
    <property type="match status" value="1"/>
</dbReference>
<keyword evidence="9" id="KW-0067">ATP-binding</keyword>
<feature type="active site" description="Proton acceptor" evidence="10">
    <location>
        <position position="388"/>
    </location>
</feature>
<dbReference type="EC" id="2.7.1.20" evidence="4"/>
<evidence type="ECO:0000256" key="4">
    <source>
        <dbReference type="ARBA" id="ARBA00012119"/>
    </source>
</evidence>
<evidence type="ECO:0000256" key="1">
    <source>
        <dbReference type="ARBA" id="ARBA00001946"/>
    </source>
</evidence>
<comment type="similarity">
    <text evidence="3">Belongs to the carbohydrate kinase PfkB family.</text>
</comment>
<evidence type="ECO:0000256" key="2">
    <source>
        <dbReference type="ARBA" id="ARBA00004801"/>
    </source>
</evidence>
<name>A0A2P4Z4C4_9CRYT</name>